<sequence>MPTSEKMAMDLTGVALVPFQRIRCVSLHGAYLGPLGAATPLIYCGLYIQIDSPEPGRGVERYHDLRALTPAKR</sequence>
<organism evidence="1 2">
    <name type="scientific">Iphiclides podalirius</name>
    <name type="common">scarce swallowtail</name>
    <dbReference type="NCBI Taxonomy" id="110791"/>
    <lineage>
        <taxon>Eukaryota</taxon>
        <taxon>Metazoa</taxon>
        <taxon>Ecdysozoa</taxon>
        <taxon>Arthropoda</taxon>
        <taxon>Hexapoda</taxon>
        <taxon>Insecta</taxon>
        <taxon>Pterygota</taxon>
        <taxon>Neoptera</taxon>
        <taxon>Endopterygota</taxon>
        <taxon>Lepidoptera</taxon>
        <taxon>Glossata</taxon>
        <taxon>Ditrysia</taxon>
        <taxon>Papilionoidea</taxon>
        <taxon>Papilionidae</taxon>
        <taxon>Papilioninae</taxon>
        <taxon>Iphiclides</taxon>
    </lineage>
</organism>
<reference evidence="1" key="1">
    <citation type="submission" date="2022-03" db="EMBL/GenBank/DDBJ databases">
        <authorList>
            <person name="Martin H S."/>
        </authorList>
    </citation>
    <scope>NUCLEOTIDE SEQUENCE</scope>
</reference>
<protein>
    <submittedName>
        <fullName evidence="1">Uncharacterized protein</fullName>
    </submittedName>
</protein>
<name>A0ABN8IXC1_9NEOP</name>
<evidence type="ECO:0000313" key="2">
    <source>
        <dbReference type="Proteomes" id="UP000837857"/>
    </source>
</evidence>
<dbReference type="Proteomes" id="UP000837857">
    <property type="component" value="Chromosome 3"/>
</dbReference>
<feature type="non-terminal residue" evidence="1">
    <location>
        <position position="1"/>
    </location>
</feature>
<accession>A0ABN8IXC1</accession>
<gene>
    <name evidence="1" type="ORF">IPOD504_LOCUS12432</name>
</gene>
<proteinExistence type="predicted"/>
<dbReference type="EMBL" id="OW152815">
    <property type="protein sequence ID" value="CAH2063235.1"/>
    <property type="molecule type" value="Genomic_DNA"/>
</dbReference>
<evidence type="ECO:0000313" key="1">
    <source>
        <dbReference type="EMBL" id="CAH2063235.1"/>
    </source>
</evidence>
<keyword evidence="2" id="KW-1185">Reference proteome</keyword>